<name>A0A5A8F1Z7_9BACT</name>
<organism evidence="4 5">
    <name type="scientific">Deferribacter autotrophicus</name>
    <dbReference type="NCBI Taxonomy" id="500465"/>
    <lineage>
        <taxon>Bacteria</taxon>
        <taxon>Pseudomonadati</taxon>
        <taxon>Deferribacterota</taxon>
        <taxon>Deferribacteres</taxon>
        <taxon>Deferribacterales</taxon>
        <taxon>Deferribacteraceae</taxon>
        <taxon>Deferribacter</taxon>
    </lineage>
</organism>
<dbReference type="PANTHER" id="PTHR38149">
    <property type="entry name" value="ATPASE"/>
    <property type="match status" value="1"/>
</dbReference>
<dbReference type="InterPro" id="IPR046834">
    <property type="entry name" value="ABC_ATPase_C"/>
</dbReference>
<dbReference type="Pfam" id="PF21117">
    <property type="entry name" value="MRB1590_C"/>
    <property type="match status" value="1"/>
</dbReference>
<dbReference type="Pfam" id="PF20446">
    <property type="entry name" value="ABC_N"/>
    <property type="match status" value="1"/>
</dbReference>
<dbReference type="GO" id="GO:0016853">
    <property type="term" value="F:isomerase activity"/>
    <property type="evidence" value="ECO:0007669"/>
    <property type="project" value="UniProtKB-KW"/>
</dbReference>
<dbReference type="Gene3D" id="3.40.50.300">
    <property type="entry name" value="P-loop containing nucleotide triphosphate hydrolases"/>
    <property type="match status" value="1"/>
</dbReference>
<evidence type="ECO:0000259" key="1">
    <source>
        <dbReference type="Pfam" id="PF09818"/>
    </source>
</evidence>
<dbReference type="InterPro" id="IPR049069">
    <property type="entry name" value="MRB1590-like_C"/>
</dbReference>
<keyword evidence="5" id="KW-1185">Reference proteome</keyword>
<dbReference type="PANTHER" id="PTHR38149:SF1">
    <property type="entry name" value="ATPASE"/>
    <property type="match status" value="1"/>
</dbReference>
<protein>
    <submittedName>
        <fullName evidence="4">Isopentenyl-diphosphate delta-isomerase</fullName>
    </submittedName>
</protein>
<evidence type="ECO:0000313" key="5">
    <source>
        <dbReference type="Proteomes" id="UP000322876"/>
    </source>
</evidence>
<feature type="domain" description="MRB1590-like C-terminal" evidence="3">
    <location>
        <begin position="475"/>
        <end position="571"/>
    </location>
</feature>
<keyword evidence="4" id="KW-0413">Isomerase</keyword>
<dbReference type="AlphaFoldDB" id="A0A5A8F1Z7"/>
<feature type="domain" description="ATPase of the ABC class N-terminal" evidence="2">
    <location>
        <begin position="4"/>
        <end position="163"/>
    </location>
</feature>
<dbReference type="InterPro" id="IPR046833">
    <property type="entry name" value="ABC_N"/>
</dbReference>
<proteinExistence type="predicted"/>
<evidence type="ECO:0000259" key="2">
    <source>
        <dbReference type="Pfam" id="PF20446"/>
    </source>
</evidence>
<dbReference type="InterPro" id="IPR027417">
    <property type="entry name" value="P-loop_NTPase"/>
</dbReference>
<comment type="caution">
    <text evidence="4">The sequence shown here is derived from an EMBL/GenBank/DDBJ whole genome shotgun (WGS) entry which is preliminary data.</text>
</comment>
<evidence type="ECO:0000313" key="4">
    <source>
        <dbReference type="EMBL" id="KAA0256896.1"/>
    </source>
</evidence>
<dbReference type="EMBL" id="VFJB01000010">
    <property type="protein sequence ID" value="KAA0256896.1"/>
    <property type="molecule type" value="Genomic_DNA"/>
</dbReference>
<dbReference type="OrthoDB" id="9809999at2"/>
<sequence>MITSDLIKFLKRINHKGYLNYQMLKNYPLISDNYSLHFLKIQKDPFASPSLLELTINLDFLGYPSFFFENDHRKIAFQDYLLRILKTTADKFRGFIKGSGKSGVIFVNSGGQKIIERSSLKFTDNQLKFLFNIGLPASGRSILSDECAKIFNKITPSFIETILWKNLNKEACYLHVKTYENFFYIRNQLDKLGLIAFIKNGSILPRESSISDKPKKNALKFQSPNTLEIKVKLLHPIIEDNIEKNEITGMGIKKGITVIVGGGYHGKSTLLNALSHAVYPHIPGDGREYVVVKESTMKIRAEDGRFVEKTDITPFINNLPDKNNTKEFSTLNASGSTSQAANIIEAIEMGGEVFLIDEDTSATNFMIRDYKMQKLIPKEIEPITPFIDRVKQLKNEYNISTILVTGGNGDYLDVADTVILMKNYTPYDFTEKAKEIIKQFDSKRLNESSPHFDVTFQRTVQSSTFNFIYKSKRLKIKTLKKDRLYICREEIDLKMIEQIAEELQAETIGYYINYIANNFTGLTIEEITSRLKKELASYGFKHLENKNNRLVKPRVYEIISALNRLRTLKIKKGG</sequence>
<dbReference type="RefSeq" id="WP_149267474.1">
    <property type="nucleotide sequence ID" value="NZ_VFJB01000010.1"/>
</dbReference>
<dbReference type="Pfam" id="PF09818">
    <property type="entry name" value="ABC_ATPase"/>
    <property type="match status" value="1"/>
</dbReference>
<evidence type="ECO:0000259" key="3">
    <source>
        <dbReference type="Pfam" id="PF21117"/>
    </source>
</evidence>
<reference evidence="4 5" key="1">
    <citation type="submission" date="2019-06" db="EMBL/GenBank/DDBJ databases">
        <title>Genomic insights into carbon and energy metabolism of Deferribacter autotrophicus revealed new metabolic traits in the phylum Deferribacteres.</title>
        <authorList>
            <person name="Slobodkin A.I."/>
            <person name="Slobodkina G.B."/>
            <person name="Allioux M."/>
            <person name="Alain K."/>
            <person name="Jebbar M."/>
            <person name="Shadrin V."/>
            <person name="Kublanov I.V."/>
            <person name="Toshchakov S.V."/>
            <person name="Bonch-Osmolovskaya E.A."/>
        </authorList>
    </citation>
    <scope>NUCLEOTIDE SEQUENCE [LARGE SCALE GENOMIC DNA]</scope>
    <source>
        <strain evidence="4 5">SL50</strain>
    </source>
</reference>
<gene>
    <name evidence="4" type="ORF">FHQ18_12310</name>
</gene>
<accession>A0A5A8F1Z7</accession>
<feature type="domain" description="ATPase of the ABC class C-terminal" evidence="1">
    <location>
        <begin position="169"/>
        <end position="451"/>
    </location>
</feature>
<dbReference type="Proteomes" id="UP000322876">
    <property type="component" value="Unassembled WGS sequence"/>
</dbReference>
<dbReference type="InterPro" id="IPR019195">
    <property type="entry name" value="ABC_ATPase_put"/>
</dbReference>
<dbReference type="SUPFAM" id="SSF52540">
    <property type="entry name" value="P-loop containing nucleoside triphosphate hydrolases"/>
    <property type="match status" value="1"/>
</dbReference>